<feature type="active site" evidence="3">
    <location>
        <position position="90"/>
    </location>
</feature>
<evidence type="ECO:0000256" key="3">
    <source>
        <dbReference type="HAMAP-Rule" id="MF_03139"/>
    </source>
</evidence>
<reference evidence="7" key="1">
    <citation type="submission" date="2017-02" db="UniProtKB">
        <authorList>
            <consortium name="WormBaseParasite"/>
        </authorList>
    </citation>
    <scope>IDENTIFICATION</scope>
</reference>
<evidence type="ECO:0000256" key="1">
    <source>
        <dbReference type="ARBA" id="ARBA00003561"/>
    </source>
</evidence>
<dbReference type="PANTHER" id="PTHR34186">
    <property type="entry name" value="CYANATE HYDRATASE"/>
    <property type="match status" value="1"/>
</dbReference>
<dbReference type="InterPro" id="IPR048564">
    <property type="entry name" value="CYNS_N"/>
</dbReference>
<proteinExistence type="inferred from homology"/>
<organism evidence="7">
    <name type="scientific">Thelazia callipaeda</name>
    <name type="common">Oriental eyeworm</name>
    <name type="synonym">Parasitic nematode</name>
    <dbReference type="NCBI Taxonomy" id="103827"/>
    <lineage>
        <taxon>Eukaryota</taxon>
        <taxon>Metazoa</taxon>
        <taxon>Ecdysozoa</taxon>
        <taxon>Nematoda</taxon>
        <taxon>Chromadorea</taxon>
        <taxon>Rhabditida</taxon>
        <taxon>Spirurina</taxon>
        <taxon>Spiruromorpha</taxon>
        <taxon>Thelazioidea</taxon>
        <taxon>Thelaziidae</taxon>
        <taxon>Thelazia</taxon>
    </lineage>
</organism>
<dbReference type="OrthoDB" id="10019422at2759"/>
<dbReference type="Pfam" id="PF02560">
    <property type="entry name" value="Cyanate_lyase"/>
    <property type="match status" value="1"/>
</dbReference>
<dbReference type="GO" id="GO:0003677">
    <property type="term" value="F:DNA binding"/>
    <property type="evidence" value="ECO:0007669"/>
    <property type="project" value="InterPro"/>
</dbReference>
<dbReference type="AlphaFoldDB" id="A0A0N5D6G5"/>
<comment type="similarity">
    <text evidence="3">Belongs to the cyanase family.</text>
</comment>
<evidence type="ECO:0000259" key="4">
    <source>
        <dbReference type="SMART" id="SM01116"/>
    </source>
</evidence>
<protein>
    <recommendedName>
        <fullName evidence="3">Cyanate hydratase</fullName>
        <shortName evidence="3">Cyanase</shortName>
        <ecNumber evidence="3">4.2.1.104</ecNumber>
    </recommendedName>
    <alternativeName>
        <fullName evidence="3">Cyanate hydrolase</fullName>
    </alternativeName>
    <alternativeName>
        <fullName evidence="3">Cyanate lyase</fullName>
    </alternativeName>
</protein>
<evidence type="ECO:0000313" key="5">
    <source>
        <dbReference type="EMBL" id="VDN06189.1"/>
    </source>
</evidence>
<dbReference type="PRINTS" id="PR01693">
    <property type="entry name" value="CYANASE"/>
</dbReference>
<name>A0A0N5D6G5_THECL</name>
<dbReference type="SUPFAM" id="SSF47413">
    <property type="entry name" value="lambda repressor-like DNA-binding domains"/>
    <property type="match status" value="1"/>
</dbReference>
<dbReference type="PANTHER" id="PTHR34186:SF2">
    <property type="entry name" value="CYANATE HYDRATASE"/>
    <property type="match status" value="1"/>
</dbReference>
<dbReference type="OMA" id="YELVMIN"/>
<dbReference type="STRING" id="103827.A0A0N5D6G5"/>
<evidence type="ECO:0000256" key="2">
    <source>
        <dbReference type="ARBA" id="ARBA00023239"/>
    </source>
</evidence>
<dbReference type="Gene3D" id="3.30.1160.10">
    <property type="entry name" value="Cyanate lyase, C-terminal domain"/>
    <property type="match status" value="1"/>
</dbReference>
<dbReference type="WBParaSite" id="TCLT_0000862501-mRNA-1">
    <property type="protein sequence ID" value="TCLT_0000862501-mRNA-1"/>
    <property type="gene ID" value="TCLT_0000862501"/>
</dbReference>
<dbReference type="EMBL" id="UYYF01004658">
    <property type="protein sequence ID" value="VDN06189.1"/>
    <property type="molecule type" value="Genomic_DNA"/>
</dbReference>
<feature type="active site" evidence="3">
    <location>
        <position position="93"/>
    </location>
</feature>
<dbReference type="Gene3D" id="1.10.260.40">
    <property type="entry name" value="lambda repressor-like DNA-binding domains"/>
    <property type="match status" value="1"/>
</dbReference>
<dbReference type="GO" id="GO:0005634">
    <property type="term" value="C:nucleus"/>
    <property type="evidence" value="ECO:0007669"/>
    <property type="project" value="UniProtKB-ARBA"/>
</dbReference>
<dbReference type="NCBIfam" id="TIGR00673">
    <property type="entry name" value="cynS"/>
    <property type="match status" value="1"/>
</dbReference>
<dbReference type="PIRSF" id="PIRSF001263">
    <property type="entry name" value="Cyanate_hydratas"/>
    <property type="match status" value="1"/>
</dbReference>
<dbReference type="HAMAP" id="MF_00535">
    <property type="entry name" value="Cyanate_hydrat"/>
    <property type="match status" value="1"/>
</dbReference>
<comment type="function">
    <text evidence="1 3">Catalyzes the reaction of cyanate with bicarbonate to produce ammonia and carbon dioxide.</text>
</comment>
<evidence type="ECO:0000313" key="6">
    <source>
        <dbReference type="Proteomes" id="UP000276776"/>
    </source>
</evidence>
<reference evidence="5 6" key="2">
    <citation type="submission" date="2018-11" db="EMBL/GenBank/DDBJ databases">
        <authorList>
            <consortium name="Pathogen Informatics"/>
        </authorList>
    </citation>
    <scope>NUCLEOTIDE SEQUENCE [LARGE SCALE GENOMIC DNA]</scope>
</reference>
<dbReference type="CDD" id="cd00559">
    <property type="entry name" value="Cyanase_C"/>
    <property type="match status" value="1"/>
</dbReference>
<dbReference type="InterPro" id="IPR036581">
    <property type="entry name" value="Cyanate_lyase_C_sf"/>
</dbReference>
<dbReference type="EC" id="4.2.1.104" evidence="3"/>
<sequence>MEVMKSREEVTNAILLAKVQKGITWKEVADEVGRSKEWTTAACLGQMAMTKEQAEKVSSIFDLPESALAWLQCVPQKGAHGIPTDPVLYRLHEILGVYGLTIKELIVEEFGDGIMSAIDFKLNVAREKNEDGDRVTIVLSGKFLPYKTF</sequence>
<comment type="catalytic activity">
    <reaction evidence="3">
        <text>cyanate + hydrogencarbonate + 3 H(+) = NH4(+) + 2 CO2</text>
        <dbReference type="Rhea" id="RHEA:11120"/>
        <dbReference type="ChEBI" id="CHEBI:15378"/>
        <dbReference type="ChEBI" id="CHEBI:16526"/>
        <dbReference type="ChEBI" id="CHEBI:17544"/>
        <dbReference type="ChEBI" id="CHEBI:28938"/>
        <dbReference type="ChEBI" id="CHEBI:29195"/>
        <dbReference type="EC" id="4.2.1.104"/>
    </reaction>
</comment>
<feature type="domain" description="Cyanate lyase C-terminal" evidence="4">
    <location>
        <begin position="77"/>
        <end position="149"/>
    </location>
</feature>
<feature type="active site" evidence="3">
    <location>
        <position position="116"/>
    </location>
</feature>
<keyword evidence="6" id="KW-1185">Reference proteome</keyword>
<dbReference type="NCBIfam" id="NF002773">
    <property type="entry name" value="PRK02866.1"/>
    <property type="match status" value="1"/>
</dbReference>
<dbReference type="InterPro" id="IPR003712">
    <property type="entry name" value="Cyanate_lyase_C"/>
</dbReference>
<dbReference type="GO" id="GO:0008824">
    <property type="term" value="F:cyanate hydratase activity"/>
    <property type="evidence" value="ECO:0007669"/>
    <property type="project" value="UniProtKB-UniRule"/>
</dbReference>
<dbReference type="InterPro" id="IPR010982">
    <property type="entry name" value="Lambda_DNA-bd_dom_sf"/>
</dbReference>
<dbReference type="Pfam" id="PF21291">
    <property type="entry name" value="CYNS_N"/>
    <property type="match status" value="1"/>
</dbReference>
<dbReference type="SUPFAM" id="SSF55234">
    <property type="entry name" value="Cyanase C-terminal domain"/>
    <property type="match status" value="1"/>
</dbReference>
<accession>A0A0N5D6G5</accession>
<evidence type="ECO:0000313" key="7">
    <source>
        <dbReference type="WBParaSite" id="TCLT_0000862501-mRNA-1"/>
    </source>
</evidence>
<dbReference type="InterPro" id="IPR008076">
    <property type="entry name" value="Cyanase"/>
</dbReference>
<dbReference type="SMART" id="SM01116">
    <property type="entry name" value="Cyanate_lyase"/>
    <property type="match status" value="1"/>
</dbReference>
<dbReference type="Proteomes" id="UP000276776">
    <property type="component" value="Unassembled WGS sequence"/>
</dbReference>
<keyword evidence="2 3" id="KW-0456">Lyase</keyword>
<gene>
    <name evidence="5" type="ORF">TCLT_LOCUS8614</name>
</gene>